<dbReference type="AlphaFoldDB" id="A0A1Y4V3R8"/>
<evidence type="ECO:0000313" key="2">
    <source>
        <dbReference type="Proteomes" id="UP000284417"/>
    </source>
</evidence>
<proteinExistence type="predicted"/>
<evidence type="ECO:0000313" key="1">
    <source>
        <dbReference type="EMBL" id="RHL01120.1"/>
    </source>
</evidence>
<gene>
    <name evidence="1" type="ORF">DW042_02975</name>
</gene>
<organism evidence="1 2">
    <name type="scientific">Bacteroides xylanisolvens</name>
    <dbReference type="NCBI Taxonomy" id="371601"/>
    <lineage>
        <taxon>Bacteria</taxon>
        <taxon>Pseudomonadati</taxon>
        <taxon>Bacteroidota</taxon>
        <taxon>Bacteroidia</taxon>
        <taxon>Bacteroidales</taxon>
        <taxon>Bacteroidaceae</taxon>
        <taxon>Bacteroides</taxon>
    </lineage>
</organism>
<accession>A0A1Y4V3R8</accession>
<comment type="caution">
    <text evidence="1">The sequence shown here is derived from an EMBL/GenBank/DDBJ whole genome shotgun (WGS) entry which is preliminary data.</text>
</comment>
<dbReference type="Proteomes" id="UP000284417">
    <property type="component" value="Unassembled WGS sequence"/>
</dbReference>
<reference evidence="1 2" key="1">
    <citation type="submission" date="2018-08" db="EMBL/GenBank/DDBJ databases">
        <title>A genome reference for cultivated species of the human gut microbiota.</title>
        <authorList>
            <person name="Zou Y."/>
            <person name="Xue W."/>
            <person name="Luo G."/>
        </authorList>
    </citation>
    <scope>NUCLEOTIDE SEQUENCE [LARGE SCALE GENOMIC DNA]</scope>
    <source>
        <strain evidence="1 2">AF39-6AC</strain>
    </source>
</reference>
<dbReference type="EMBL" id="QROC01000003">
    <property type="protein sequence ID" value="RHL01120.1"/>
    <property type="molecule type" value="Genomic_DNA"/>
</dbReference>
<dbReference type="RefSeq" id="WP_087323476.1">
    <property type="nucleotide sequence ID" value="NZ_JAQDLF010000015.1"/>
</dbReference>
<protein>
    <submittedName>
        <fullName evidence="1">Uncharacterized protein</fullName>
    </submittedName>
</protein>
<sequence>MIESGEKKEEYREIKPYWIKRLKCCGLHPSAKGCDGCPVGSCDHYTHVRFRYGYTARTMLFKLDRISVGVGRKKWGAPDKKEVYVLKLGERIE</sequence>
<name>A0A1Y4V3R8_9BACE</name>